<proteinExistence type="predicted"/>
<dbReference type="EMBL" id="CP116423">
    <property type="protein sequence ID" value="WCE70187.1"/>
    <property type="molecule type" value="Genomic_DNA"/>
</dbReference>
<accession>A0AAX3LNA9</accession>
<dbReference type="AlphaFoldDB" id="A0AAX3LNA9"/>
<reference evidence="1" key="1">
    <citation type="submission" date="2023-01" db="EMBL/GenBank/DDBJ databases">
        <title>Comparative genomic analysis of cold water coral derived Sulfitobacter faviae: insights into their metabolism and habitat adaptation.</title>
        <authorList>
            <person name="Guo Y."/>
            <person name="Lin S."/>
            <person name="Huang Z."/>
            <person name="Tang K."/>
            <person name="Wang X."/>
        </authorList>
    </citation>
    <scope>NUCLEOTIDE SEQUENCE</scope>
    <source>
        <strain evidence="1">SCSIO W_1865</strain>
    </source>
</reference>
<dbReference type="Proteomes" id="UP001210770">
    <property type="component" value="Chromosome"/>
</dbReference>
<dbReference type="Pfam" id="PF07845">
    <property type="entry name" value="DUF1636"/>
    <property type="match status" value="1"/>
</dbReference>
<gene>
    <name evidence="1" type="ORF">PL336_15555</name>
</gene>
<dbReference type="InterPro" id="IPR012863">
    <property type="entry name" value="DUF1636"/>
</dbReference>
<dbReference type="RefSeq" id="WP_271688483.1">
    <property type="nucleotide sequence ID" value="NZ_CP116423.1"/>
</dbReference>
<sequence>MKAFVCTSCTADGGFLDVVRAGLSEVEVEGIDCMSGCTRGQTIAFRAPGKVAYLFGEITEADMDDLRRFVVLYRASPDGKFPDARVLGGLRLKAIARIPG</sequence>
<organism evidence="1 2">
    <name type="scientific">Sulfitobacter faviae</name>
    <dbReference type="NCBI Taxonomy" id="1775881"/>
    <lineage>
        <taxon>Bacteria</taxon>
        <taxon>Pseudomonadati</taxon>
        <taxon>Pseudomonadota</taxon>
        <taxon>Alphaproteobacteria</taxon>
        <taxon>Rhodobacterales</taxon>
        <taxon>Roseobacteraceae</taxon>
        <taxon>Sulfitobacter</taxon>
    </lineage>
</organism>
<protein>
    <submittedName>
        <fullName evidence="1">DUF1636 domain-containing protein</fullName>
    </submittedName>
</protein>
<evidence type="ECO:0000313" key="1">
    <source>
        <dbReference type="EMBL" id="WCE70187.1"/>
    </source>
</evidence>
<name>A0AAX3LNA9_9RHOB</name>
<evidence type="ECO:0000313" key="2">
    <source>
        <dbReference type="Proteomes" id="UP001210770"/>
    </source>
</evidence>